<dbReference type="PANTHER" id="PTHR31544:SF2">
    <property type="entry name" value="AIG2-LIKE PROTEIN D"/>
    <property type="match status" value="1"/>
</dbReference>
<dbReference type="SUPFAM" id="SSF110857">
    <property type="entry name" value="Gamma-glutamyl cyclotransferase-like"/>
    <property type="match status" value="1"/>
</dbReference>
<protein>
    <recommendedName>
        <fullName evidence="3">Putative gamma-glutamylcyclotransferase</fullName>
    </recommendedName>
</protein>
<name>F8NXY2_SERL9</name>
<keyword evidence="2" id="KW-0808">Transferase</keyword>
<reference evidence="5" key="1">
    <citation type="submission" date="2011-04" db="EMBL/GenBank/DDBJ databases">
        <title>Evolution of plant cell wall degrading machinery underlies the functional diversity of forest fungi.</title>
        <authorList>
            <consortium name="US DOE Joint Genome Institute (JGI-PGF)"/>
            <person name="Eastwood D.C."/>
            <person name="Floudas D."/>
            <person name="Binder M."/>
            <person name="Majcherczyk A."/>
            <person name="Schneider P."/>
            <person name="Aerts A."/>
            <person name="Asiegbu F.O."/>
            <person name="Baker S.E."/>
            <person name="Barry K."/>
            <person name="Bendiksby M."/>
            <person name="Blumentritt M."/>
            <person name="Coutinho P.M."/>
            <person name="Cullen D."/>
            <person name="Cullen D."/>
            <person name="Gathman A."/>
            <person name="Goodell B."/>
            <person name="Henrissat B."/>
            <person name="Ihrmark K."/>
            <person name="Kauserud H."/>
            <person name="Kohler A."/>
            <person name="LaButti K."/>
            <person name="Lapidus A."/>
            <person name="Lavin J.L."/>
            <person name="Lee Y.-H."/>
            <person name="Lindquist E."/>
            <person name="Lilly W."/>
            <person name="Lucas S."/>
            <person name="Morin E."/>
            <person name="Murat C."/>
            <person name="Oguiza J.A."/>
            <person name="Park J."/>
            <person name="Pisabarro A.G."/>
            <person name="Riley R."/>
            <person name="Rosling A."/>
            <person name="Salamov A."/>
            <person name="Schmidt O."/>
            <person name="Schmutz J."/>
            <person name="Skrede I."/>
            <person name="Stenlid J."/>
            <person name="Wiebenga A."/>
            <person name="Xie X."/>
            <person name="Kues U."/>
            <person name="Hibbett D.S."/>
            <person name="Hoffmeister D."/>
            <person name="Hogberg N."/>
            <person name="Martin F."/>
            <person name="Grigoriev I.V."/>
            <person name="Watkinson S.C."/>
        </authorList>
    </citation>
    <scope>NUCLEOTIDE SEQUENCE</scope>
    <source>
        <strain evidence="5">S7.9</strain>
    </source>
</reference>
<dbReference type="RefSeq" id="XP_007318193.1">
    <property type="nucleotide sequence ID" value="XM_007318131.1"/>
</dbReference>
<dbReference type="PANTHER" id="PTHR31544">
    <property type="entry name" value="AIG2-LIKE PROTEIN D"/>
    <property type="match status" value="1"/>
</dbReference>
<dbReference type="CDD" id="cd06661">
    <property type="entry name" value="GGCT_like"/>
    <property type="match status" value="1"/>
</dbReference>
<evidence type="ECO:0000259" key="4">
    <source>
        <dbReference type="Pfam" id="PF06094"/>
    </source>
</evidence>
<dbReference type="InterPro" id="IPR009288">
    <property type="entry name" value="AIG2-like_dom"/>
</dbReference>
<evidence type="ECO:0000256" key="2">
    <source>
        <dbReference type="ARBA" id="ARBA00022679"/>
    </source>
</evidence>
<evidence type="ECO:0000313" key="5">
    <source>
        <dbReference type="EMBL" id="EGO24174.1"/>
    </source>
</evidence>
<dbReference type="KEGG" id="sla:SERLADRAFT_467069"/>
<feature type="domain" description="Gamma-glutamylcyclotransferase AIG2-like" evidence="4">
    <location>
        <begin position="4"/>
        <end position="101"/>
    </location>
</feature>
<dbReference type="EMBL" id="GL945434">
    <property type="protein sequence ID" value="EGO24174.1"/>
    <property type="molecule type" value="Genomic_DNA"/>
</dbReference>
<dbReference type="GeneID" id="18819169"/>
<dbReference type="HOGENOM" id="CLU_093936_1_0_1"/>
<dbReference type="AlphaFoldDB" id="F8NXY2"/>
<accession>F8NXY2</accession>
<dbReference type="InterPro" id="IPR036568">
    <property type="entry name" value="GGCT-like_sf"/>
</dbReference>
<proteinExistence type="inferred from homology"/>
<dbReference type="Pfam" id="PF06094">
    <property type="entry name" value="GGACT"/>
    <property type="match status" value="1"/>
</dbReference>
<dbReference type="InterPro" id="IPR013024">
    <property type="entry name" value="GGCT-like"/>
</dbReference>
<dbReference type="InterPro" id="IPR045038">
    <property type="entry name" value="AIG2-like"/>
</dbReference>
<dbReference type="GO" id="GO:0016740">
    <property type="term" value="F:transferase activity"/>
    <property type="evidence" value="ECO:0007669"/>
    <property type="project" value="UniProtKB-KW"/>
</dbReference>
<dbReference type="Proteomes" id="UP000008064">
    <property type="component" value="Unassembled WGS sequence"/>
</dbReference>
<evidence type="ECO:0000256" key="3">
    <source>
        <dbReference type="ARBA" id="ARBA00030602"/>
    </source>
</evidence>
<evidence type="ECO:0000256" key="1">
    <source>
        <dbReference type="ARBA" id="ARBA00008861"/>
    </source>
</evidence>
<sequence length="204" mass="22747">MAAFFYGTLLHPEILKRVIGNDGSHLNVCAALLPEYTRHQVKLADYPGIVPYSRSKTMFDHELDLEERSVRGSLVTGLTAADMKLLDIFEGDEYIRDSVLVHPLTPLVSLDVSGSGVDLVPSTPPPVPDPADLAEPIKAATYVWCKPLSELRAQLWSFEEFVKYNAWKWVGKGAESNKDYVEIDRRLQMEGIITSRGEANGNEE</sequence>
<organism>
    <name type="scientific">Serpula lacrymans var. lacrymans (strain S7.9)</name>
    <name type="common">Dry rot fungus</name>
    <dbReference type="NCBI Taxonomy" id="578457"/>
    <lineage>
        <taxon>Eukaryota</taxon>
        <taxon>Fungi</taxon>
        <taxon>Dikarya</taxon>
        <taxon>Basidiomycota</taxon>
        <taxon>Agaricomycotina</taxon>
        <taxon>Agaricomycetes</taxon>
        <taxon>Agaricomycetidae</taxon>
        <taxon>Boletales</taxon>
        <taxon>Coniophorineae</taxon>
        <taxon>Serpulaceae</taxon>
        <taxon>Serpula</taxon>
    </lineage>
</organism>
<comment type="similarity">
    <text evidence="1">Belongs to the gamma-glutamylcyclotransferase family.</text>
</comment>
<dbReference type="OrthoDB" id="1044435at2759"/>
<dbReference type="Gene3D" id="3.10.490.10">
    <property type="entry name" value="Gamma-glutamyl cyclotransferase-like"/>
    <property type="match status" value="1"/>
</dbReference>
<gene>
    <name evidence="5" type="ORF">SERLADRAFT_467069</name>
</gene>